<reference evidence="2" key="1">
    <citation type="submission" date="2022-06" db="EMBL/GenBank/DDBJ databases">
        <title>Uncovering the hologenomic basis of an extraordinary plant invasion.</title>
        <authorList>
            <person name="Bieker V.C."/>
            <person name="Martin M.D."/>
            <person name="Gilbert T."/>
            <person name="Hodgins K."/>
            <person name="Battlay P."/>
            <person name="Petersen B."/>
            <person name="Wilson J."/>
        </authorList>
    </citation>
    <scope>NUCLEOTIDE SEQUENCE</scope>
    <source>
        <strain evidence="2">AA19_3_7</strain>
        <tissue evidence="2">Leaf</tissue>
    </source>
</reference>
<dbReference type="Proteomes" id="UP001206925">
    <property type="component" value="Unassembled WGS sequence"/>
</dbReference>
<keyword evidence="1" id="KW-0472">Membrane</keyword>
<dbReference type="AlphaFoldDB" id="A0AAD5CR35"/>
<comment type="caution">
    <text evidence="2">The sequence shown here is derived from an EMBL/GenBank/DDBJ whole genome shotgun (WGS) entry which is preliminary data.</text>
</comment>
<organism evidence="2 3">
    <name type="scientific">Ambrosia artemisiifolia</name>
    <name type="common">Common ragweed</name>
    <dbReference type="NCBI Taxonomy" id="4212"/>
    <lineage>
        <taxon>Eukaryota</taxon>
        <taxon>Viridiplantae</taxon>
        <taxon>Streptophyta</taxon>
        <taxon>Embryophyta</taxon>
        <taxon>Tracheophyta</taxon>
        <taxon>Spermatophyta</taxon>
        <taxon>Magnoliopsida</taxon>
        <taxon>eudicotyledons</taxon>
        <taxon>Gunneridae</taxon>
        <taxon>Pentapetalae</taxon>
        <taxon>asterids</taxon>
        <taxon>campanulids</taxon>
        <taxon>Asterales</taxon>
        <taxon>Asteraceae</taxon>
        <taxon>Asteroideae</taxon>
        <taxon>Heliantheae alliance</taxon>
        <taxon>Heliantheae</taxon>
        <taxon>Ambrosia</taxon>
    </lineage>
</organism>
<keyword evidence="3" id="KW-1185">Reference proteome</keyword>
<dbReference type="EMBL" id="JAMZMK010006919">
    <property type="protein sequence ID" value="KAI7746688.1"/>
    <property type="molecule type" value="Genomic_DNA"/>
</dbReference>
<evidence type="ECO:0000313" key="2">
    <source>
        <dbReference type="EMBL" id="KAI7746688.1"/>
    </source>
</evidence>
<name>A0AAD5CR35_AMBAR</name>
<gene>
    <name evidence="2" type="ORF">M8C21_001280</name>
</gene>
<keyword evidence="1" id="KW-1133">Transmembrane helix</keyword>
<proteinExistence type="predicted"/>
<evidence type="ECO:0000256" key="1">
    <source>
        <dbReference type="SAM" id="Phobius"/>
    </source>
</evidence>
<protein>
    <submittedName>
        <fullName evidence="2">Uncharacterized protein</fullName>
    </submittedName>
</protein>
<sequence>MDFFIAILFSCLLFLNLMILFIFVILGLRFMVHVRVSNKRWSTFKPKLLWNQLSSFVARGREGDLPKYGSHSFGSWNILVIGETVVIGNRVSLMQTTMIKLKFDCNRVTDITIV</sequence>
<evidence type="ECO:0000313" key="3">
    <source>
        <dbReference type="Proteomes" id="UP001206925"/>
    </source>
</evidence>
<feature type="transmembrane region" description="Helical" evidence="1">
    <location>
        <begin position="6"/>
        <end position="32"/>
    </location>
</feature>
<accession>A0AAD5CR35</accession>
<keyword evidence="1" id="KW-0812">Transmembrane</keyword>